<evidence type="ECO:0000313" key="4">
    <source>
        <dbReference type="EMBL" id="CAF1971845.1"/>
    </source>
</evidence>
<proteinExistence type="predicted"/>
<keyword evidence="12" id="KW-1185">Reference proteome</keyword>
<dbReference type="EMBL" id="CAJOBI010002344">
    <property type="protein sequence ID" value="CAF3924801.1"/>
    <property type="molecule type" value="Genomic_DNA"/>
</dbReference>
<dbReference type="Proteomes" id="UP000663887">
    <property type="component" value="Unassembled WGS sequence"/>
</dbReference>
<dbReference type="Proteomes" id="UP000663856">
    <property type="component" value="Unassembled WGS sequence"/>
</dbReference>
<name>A0A815QWI4_9BILA</name>
<evidence type="ECO:0000313" key="7">
    <source>
        <dbReference type="EMBL" id="CAF3877877.1"/>
    </source>
</evidence>
<organism evidence="1 11">
    <name type="scientific">Rotaria magnacalcarata</name>
    <dbReference type="NCBI Taxonomy" id="392030"/>
    <lineage>
        <taxon>Eukaryota</taxon>
        <taxon>Metazoa</taxon>
        <taxon>Spiralia</taxon>
        <taxon>Gnathifera</taxon>
        <taxon>Rotifera</taxon>
        <taxon>Eurotatoria</taxon>
        <taxon>Bdelloidea</taxon>
        <taxon>Philodinida</taxon>
        <taxon>Philodinidae</taxon>
        <taxon>Rotaria</taxon>
    </lineage>
</organism>
<dbReference type="OrthoDB" id="10273871at2759"/>
<dbReference type="EMBL" id="CAJOBG010002136">
    <property type="protein sequence ID" value="CAF3986182.1"/>
    <property type="molecule type" value="Genomic_DNA"/>
</dbReference>
<dbReference type="Proteomes" id="UP000663866">
    <property type="component" value="Unassembled WGS sequence"/>
</dbReference>
<evidence type="ECO:0000313" key="12">
    <source>
        <dbReference type="Proteomes" id="UP000663866"/>
    </source>
</evidence>
<dbReference type="Proteomes" id="UP000663855">
    <property type="component" value="Unassembled WGS sequence"/>
</dbReference>
<comment type="caution">
    <text evidence="1">The sequence shown here is derived from an EMBL/GenBank/DDBJ whole genome shotgun (WGS) entry which is preliminary data.</text>
</comment>
<evidence type="ECO:0000313" key="3">
    <source>
        <dbReference type="EMBL" id="CAF1925670.1"/>
    </source>
</evidence>
<reference evidence="1" key="1">
    <citation type="submission" date="2021-02" db="EMBL/GenBank/DDBJ databases">
        <authorList>
            <person name="Nowell W R."/>
        </authorList>
    </citation>
    <scope>NUCLEOTIDE SEQUENCE</scope>
</reference>
<dbReference type="EMBL" id="CAJOBF010000735">
    <property type="protein sequence ID" value="CAF3861868.1"/>
    <property type="molecule type" value="Genomic_DNA"/>
</dbReference>
<dbReference type="Proteomes" id="UP000663834">
    <property type="component" value="Unassembled WGS sequence"/>
</dbReference>
<evidence type="ECO:0000313" key="1">
    <source>
        <dbReference type="EMBL" id="CAF1469285.1"/>
    </source>
</evidence>
<gene>
    <name evidence="7" type="ORF">BYL167_LOCUS7284</name>
    <name evidence="1" type="ORF">CJN711_LOCUS25560</name>
    <name evidence="10" type="ORF">GIL414_LOCUS11338</name>
    <name evidence="2" type="ORF">KQP761_LOCUS21032</name>
    <name evidence="3" type="ORF">MBJ925_LOCUS3294</name>
    <name evidence="9" type="ORF">OVN521_LOCUS14217</name>
    <name evidence="8" type="ORF">SMN809_LOCUS7865</name>
    <name evidence="6" type="ORF">UXM345_LOCUS8427</name>
    <name evidence="4" type="ORF">WKI299_LOCUS3361</name>
    <name evidence="5" type="ORF">XDN619_LOCUS5769</name>
</gene>
<dbReference type="EMBL" id="CAJNOV010011922">
    <property type="protein sequence ID" value="CAF1469285.1"/>
    <property type="molecule type" value="Genomic_DNA"/>
</dbReference>
<dbReference type="Proteomes" id="UP000681720">
    <property type="component" value="Unassembled WGS sequence"/>
</dbReference>
<sequence length="101" mass="11749">MQRRVDTMPTFDQLRSAEDYFPLFLEQTLQIYALRMKENEDQVDTVADRLSDREVLVDSVHIFQNCNIALLGGNNDECVAVSHIYPYGPGMFKQKVLFLIY</sequence>
<dbReference type="EMBL" id="CAJOBH010001874">
    <property type="protein sequence ID" value="CAF3877877.1"/>
    <property type="molecule type" value="Genomic_DNA"/>
</dbReference>
<dbReference type="EMBL" id="CAJOBJ010004224">
    <property type="protein sequence ID" value="CAF3993391.1"/>
    <property type="molecule type" value="Genomic_DNA"/>
</dbReference>
<dbReference type="EMBL" id="CAJNRG010001613">
    <property type="protein sequence ID" value="CAF2035087.1"/>
    <property type="molecule type" value="Genomic_DNA"/>
</dbReference>
<dbReference type="Proteomes" id="UP000681967">
    <property type="component" value="Unassembled WGS sequence"/>
</dbReference>
<evidence type="ECO:0000313" key="8">
    <source>
        <dbReference type="EMBL" id="CAF3924801.1"/>
    </source>
</evidence>
<evidence type="ECO:0000313" key="5">
    <source>
        <dbReference type="EMBL" id="CAF2035087.1"/>
    </source>
</evidence>
<accession>A0A815QWI4</accession>
<dbReference type="Proteomes" id="UP000676336">
    <property type="component" value="Unassembled WGS sequence"/>
</dbReference>
<dbReference type="EMBL" id="CAJNRE010000327">
    <property type="protein sequence ID" value="CAF1925670.1"/>
    <property type="molecule type" value="Genomic_DNA"/>
</dbReference>
<protein>
    <submittedName>
        <fullName evidence="1">Uncharacterized protein</fullName>
    </submittedName>
</protein>
<evidence type="ECO:0000313" key="2">
    <source>
        <dbReference type="EMBL" id="CAF1589594.1"/>
    </source>
</evidence>
<dbReference type="Proteomes" id="UP000663842">
    <property type="component" value="Unassembled WGS sequence"/>
</dbReference>
<evidence type="ECO:0000313" key="11">
    <source>
        <dbReference type="Proteomes" id="UP000663855"/>
    </source>
</evidence>
<evidence type="ECO:0000313" key="10">
    <source>
        <dbReference type="EMBL" id="CAF3993391.1"/>
    </source>
</evidence>
<dbReference type="EMBL" id="CAJNOW010010873">
    <property type="protein sequence ID" value="CAF1589594.1"/>
    <property type="molecule type" value="Genomic_DNA"/>
</dbReference>
<dbReference type="Proteomes" id="UP000663824">
    <property type="component" value="Unassembled WGS sequence"/>
</dbReference>
<dbReference type="EMBL" id="CAJNRF010000633">
    <property type="protein sequence ID" value="CAF1971845.1"/>
    <property type="molecule type" value="Genomic_DNA"/>
</dbReference>
<dbReference type="AlphaFoldDB" id="A0A815QWI4"/>
<evidence type="ECO:0000313" key="9">
    <source>
        <dbReference type="EMBL" id="CAF3986182.1"/>
    </source>
</evidence>
<evidence type="ECO:0000313" key="6">
    <source>
        <dbReference type="EMBL" id="CAF3861868.1"/>
    </source>
</evidence>